<reference evidence="2" key="1">
    <citation type="submission" date="2019-01" db="EMBL/GenBank/DDBJ databases">
        <title>Gri0909 isolated from a small marine red alga.</title>
        <authorList>
            <person name="Kim J."/>
            <person name="Jeong S.E."/>
            <person name="Jeon C.O."/>
        </authorList>
    </citation>
    <scope>NUCLEOTIDE SEQUENCE [LARGE SCALE GENOMIC DNA]</scope>
    <source>
        <strain evidence="2">Gri0909</strain>
    </source>
</reference>
<dbReference type="SUPFAM" id="SSF53474">
    <property type="entry name" value="alpha/beta-Hydrolases"/>
    <property type="match status" value="1"/>
</dbReference>
<evidence type="ECO:0000313" key="2">
    <source>
        <dbReference type="Proteomes" id="UP000287447"/>
    </source>
</evidence>
<dbReference type="Proteomes" id="UP000287447">
    <property type="component" value="Unassembled WGS sequence"/>
</dbReference>
<dbReference type="PANTHER" id="PTHR48098:SF1">
    <property type="entry name" value="DIACYLGLYCEROL ACYLTRANSFERASE_MYCOLYLTRANSFERASE AG85A"/>
    <property type="match status" value="1"/>
</dbReference>
<keyword evidence="2" id="KW-1185">Reference proteome</keyword>
<accession>A0A437QXZ4</accession>
<dbReference type="Pfam" id="PF00756">
    <property type="entry name" value="Esterase"/>
    <property type="match status" value="1"/>
</dbReference>
<dbReference type="GO" id="GO:0016747">
    <property type="term" value="F:acyltransferase activity, transferring groups other than amino-acyl groups"/>
    <property type="evidence" value="ECO:0007669"/>
    <property type="project" value="TreeGrafter"/>
</dbReference>
<dbReference type="InterPro" id="IPR029058">
    <property type="entry name" value="AB_hydrolase_fold"/>
</dbReference>
<dbReference type="InterPro" id="IPR000801">
    <property type="entry name" value="Esterase-like"/>
</dbReference>
<dbReference type="AlphaFoldDB" id="A0A437QXZ4"/>
<protein>
    <submittedName>
        <fullName evidence="1">Esterase family protein</fullName>
    </submittedName>
</protein>
<dbReference type="EMBL" id="SADE01000001">
    <property type="protein sequence ID" value="RVU39411.1"/>
    <property type="molecule type" value="Genomic_DNA"/>
</dbReference>
<dbReference type="PANTHER" id="PTHR48098">
    <property type="entry name" value="ENTEROCHELIN ESTERASE-RELATED"/>
    <property type="match status" value="1"/>
</dbReference>
<comment type="caution">
    <text evidence="1">The sequence shown here is derived from an EMBL/GenBank/DDBJ whole genome shotgun (WGS) entry which is preliminary data.</text>
</comment>
<gene>
    <name evidence="1" type="ORF">EOI86_09290</name>
</gene>
<name>A0A437QXZ4_9PROT</name>
<evidence type="ECO:0000313" key="1">
    <source>
        <dbReference type="EMBL" id="RVU39411.1"/>
    </source>
</evidence>
<dbReference type="OrthoDB" id="9784036at2"/>
<proteinExistence type="predicted"/>
<dbReference type="InterPro" id="IPR050583">
    <property type="entry name" value="Mycobacterial_A85_antigen"/>
</dbReference>
<dbReference type="Gene3D" id="3.40.50.1820">
    <property type="entry name" value="alpha/beta hydrolase"/>
    <property type="match status" value="1"/>
</dbReference>
<sequence length="302" mass="33004">MGNRIHASLCRFAVTVLLLLWSSQPGWADGSKLHESLLFQSDALGRQMAYSIYLPDGYDKGGPYPVVYLLHGLGGSELDWPNVGGAGRTADRLIASGDIRPMIIVMPDGEDSWYIDSTAYGGPGAFETAILDDLIGHIETRYKADNSRAARAMAGLSMGGFGAIRFAVKHPNRFAAAVSFSGAIVDDALPDDPVSETQIKLFRGAFGTPFRAANFNRENVFAFLPRLVHADISPKILLTVGDDDYFTLYEGAFLTFLRLRAIGIPAELRVTDGNHSWKLWRRELDRGLRFIDAAFASAVDAD</sequence>
<dbReference type="RefSeq" id="WP_127764782.1">
    <property type="nucleotide sequence ID" value="NZ_SADE01000001.1"/>
</dbReference>
<organism evidence="1 2">
    <name type="scientific">Hwanghaeella grinnelliae</name>
    <dbReference type="NCBI Taxonomy" id="2500179"/>
    <lineage>
        <taxon>Bacteria</taxon>
        <taxon>Pseudomonadati</taxon>
        <taxon>Pseudomonadota</taxon>
        <taxon>Alphaproteobacteria</taxon>
        <taxon>Rhodospirillales</taxon>
        <taxon>Rhodospirillaceae</taxon>
        <taxon>Hwanghaeella</taxon>
    </lineage>
</organism>